<dbReference type="GO" id="GO:0016803">
    <property type="term" value="F:ether hydrolase activity"/>
    <property type="evidence" value="ECO:0007669"/>
    <property type="project" value="TreeGrafter"/>
</dbReference>
<dbReference type="AlphaFoldDB" id="H3RJB1"/>
<dbReference type="Gene3D" id="1.10.8.1080">
    <property type="match status" value="1"/>
</dbReference>
<evidence type="ECO:0000256" key="2">
    <source>
        <dbReference type="ARBA" id="ARBA00023239"/>
    </source>
</evidence>
<keyword evidence="2 13" id="KW-0456">Lyase</keyword>
<evidence type="ECO:0000259" key="14">
    <source>
        <dbReference type="PROSITE" id="PS51464"/>
    </source>
</evidence>
<accession>H3RJB1</accession>
<dbReference type="FunFam" id="3.40.50.10490:FF:000014">
    <property type="entry name" value="N-acetylmuramic acid 6-phosphate etherase"/>
    <property type="match status" value="1"/>
</dbReference>
<feature type="active site" evidence="13">
    <location>
        <position position="160"/>
    </location>
</feature>
<dbReference type="GO" id="GO:0097175">
    <property type="term" value="P:1,6-anhydro-N-acetyl-beta-muramic acid catabolic process"/>
    <property type="evidence" value="ECO:0007669"/>
    <property type="project" value="UniProtKB-UniRule"/>
</dbReference>
<sequence>MVGPFFYSVWLHRSRRHKKAAGKDEFFIRCVKNIQNKLFLWRTSVKIDLSQMVTEGRNPVSLNIDEMSTEAMLRVINDEDKKVALAVEAIVPAIARAVDIICAAFQAGGRLIYVGAGTSGRLGILDASECPPTFGTPPEQVTGLIAGGHQAILQAVENAEDNVAQGAQDLKDIHFSQQDVLVGIAASGRTPYVLGALDYARQCGAMTVALTCNPHSKMADVADIALTPVVGPEVVTGSSRMKAGTAQKLVLNMLTTGAMIRTGKVFGNLMVDVEATNQKLVQRQVNIVMQATDCDEACASAALAACGGHCKTAILMVLAELSADEAKTLLTQHQGFIRRALQAAGAR</sequence>
<dbReference type="GO" id="GO:0097173">
    <property type="term" value="P:N-acetylmuramic acid catabolic process"/>
    <property type="evidence" value="ECO:0007669"/>
    <property type="project" value="UniProtKB-UniPathway"/>
</dbReference>
<comment type="pathway">
    <text evidence="4 13">Cell wall biogenesis; peptidoglycan recycling.</text>
</comment>
<feature type="domain" description="SIS" evidence="14">
    <location>
        <begin position="101"/>
        <end position="264"/>
    </location>
</feature>
<dbReference type="UniPathway" id="UPA00544"/>
<dbReference type="GO" id="GO:0097367">
    <property type="term" value="F:carbohydrate derivative binding"/>
    <property type="evidence" value="ECO:0007669"/>
    <property type="project" value="InterPro"/>
</dbReference>
<dbReference type="STRING" id="660596.DSJ_03235"/>
<dbReference type="Proteomes" id="UP000005050">
    <property type="component" value="Unassembled WGS sequence"/>
</dbReference>
<comment type="miscellaneous">
    <text evidence="13">A lyase-type mechanism (elimination/hydration) is suggested for the cleavage of the lactyl ether bond of MurNAc 6-phosphate, with the formation of an alpha,beta-unsaturated aldehyde intermediate with (E)-stereochemistry, followed by the syn addition of water to give product.</text>
</comment>
<evidence type="ECO:0000256" key="12">
    <source>
        <dbReference type="ARBA" id="ARBA00084049"/>
    </source>
</evidence>
<dbReference type="PATRIC" id="fig|660596.6.peg.4393"/>
<organism evidence="15 16">
    <name type="scientific">Pantoea stewartii subsp. stewartii DC283</name>
    <dbReference type="NCBI Taxonomy" id="660596"/>
    <lineage>
        <taxon>Bacteria</taxon>
        <taxon>Pseudomonadati</taxon>
        <taxon>Pseudomonadota</taxon>
        <taxon>Gammaproteobacteria</taxon>
        <taxon>Enterobacterales</taxon>
        <taxon>Erwiniaceae</taxon>
        <taxon>Pantoea</taxon>
    </lineage>
</organism>
<evidence type="ECO:0000256" key="8">
    <source>
        <dbReference type="ARBA" id="ARBA00061234"/>
    </source>
</evidence>
<name>H3RJB1_PANSE</name>
<dbReference type="NCBIfam" id="NF009222">
    <property type="entry name" value="PRK12570.1"/>
    <property type="match status" value="1"/>
</dbReference>
<dbReference type="Pfam" id="PF22645">
    <property type="entry name" value="GKRP_SIS_N"/>
    <property type="match status" value="1"/>
</dbReference>
<dbReference type="UniPathway" id="UPA00342"/>
<feature type="active site" description="Proton donor" evidence="13">
    <location>
        <position position="129"/>
    </location>
</feature>
<evidence type="ECO:0000256" key="5">
    <source>
        <dbReference type="ARBA" id="ARBA00051747"/>
    </source>
</evidence>
<dbReference type="SUPFAM" id="SSF53697">
    <property type="entry name" value="SIS domain"/>
    <property type="match status" value="1"/>
</dbReference>
<dbReference type="InterPro" id="IPR040190">
    <property type="entry name" value="MURQ/GCKR"/>
</dbReference>
<evidence type="ECO:0000313" key="16">
    <source>
        <dbReference type="Proteomes" id="UP000005050"/>
    </source>
</evidence>
<comment type="pathway">
    <text evidence="7 13">Amino-sugar metabolism; 1,6-anhydro-N-acetylmuramate degradation.</text>
</comment>
<comment type="catalytic activity">
    <reaction evidence="5 13">
        <text>N-acetyl-D-muramate 6-phosphate + H2O = N-acetyl-D-glucosamine 6-phosphate + (R)-lactate</text>
        <dbReference type="Rhea" id="RHEA:26410"/>
        <dbReference type="ChEBI" id="CHEBI:15377"/>
        <dbReference type="ChEBI" id="CHEBI:16004"/>
        <dbReference type="ChEBI" id="CHEBI:57513"/>
        <dbReference type="ChEBI" id="CHEBI:58722"/>
        <dbReference type="EC" id="4.2.1.126"/>
    </reaction>
</comment>
<dbReference type="GO" id="GO:0009254">
    <property type="term" value="P:peptidoglycan turnover"/>
    <property type="evidence" value="ECO:0007669"/>
    <property type="project" value="UniProtKB-UniRule"/>
</dbReference>
<dbReference type="EC" id="4.2.1.126" evidence="9 13"/>
<gene>
    <name evidence="13" type="primary">murQ</name>
    <name evidence="15" type="ORF">CKS_4722</name>
</gene>
<evidence type="ECO:0000256" key="7">
    <source>
        <dbReference type="ARBA" id="ARBA00060595"/>
    </source>
</evidence>
<dbReference type="NCBIfam" id="TIGR00274">
    <property type="entry name" value="N-acetylmuramic acid 6-phosphate etherase"/>
    <property type="match status" value="1"/>
</dbReference>
<dbReference type="InterPro" id="IPR046348">
    <property type="entry name" value="SIS_dom_sf"/>
</dbReference>
<dbReference type="GO" id="GO:0046348">
    <property type="term" value="P:amino sugar catabolic process"/>
    <property type="evidence" value="ECO:0007669"/>
    <property type="project" value="InterPro"/>
</dbReference>
<evidence type="ECO:0000256" key="4">
    <source>
        <dbReference type="ARBA" id="ARBA00037880"/>
    </source>
</evidence>
<evidence type="ECO:0000256" key="3">
    <source>
        <dbReference type="ARBA" id="ARBA00023277"/>
    </source>
</evidence>
<dbReference type="PROSITE" id="PS51464">
    <property type="entry name" value="SIS"/>
    <property type="match status" value="1"/>
</dbReference>
<comment type="pathway">
    <text evidence="6 13">Amino-sugar metabolism; N-acetylmuramate degradation.</text>
</comment>
<evidence type="ECO:0000256" key="9">
    <source>
        <dbReference type="ARBA" id="ARBA00067056"/>
    </source>
</evidence>
<dbReference type="HAMAP" id="MF_00068">
    <property type="entry name" value="MurQ"/>
    <property type="match status" value="1"/>
</dbReference>
<protein>
    <recommendedName>
        <fullName evidence="10 13">N-acetylmuramic acid 6-phosphate etherase</fullName>
        <shortName evidence="13">MurNAc-6-P etherase</shortName>
        <ecNumber evidence="9 13">4.2.1.126</ecNumber>
    </recommendedName>
    <alternativeName>
        <fullName evidence="12 13">N-acetylmuramic acid 6-phosphate hydrolase</fullName>
    </alternativeName>
    <alternativeName>
        <fullName evidence="11 13">N-acetylmuramic acid 6-phosphate lyase</fullName>
    </alternativeName>
</protein>
<dbReference type="PANTHER" id="PTHR10088:SF4">
    <property type="entry name" value="GLUCOKINASE REGULATORY PROTEIN"/>
    <property type="match status" value="1"/>
</dbReference>
<dbReference type="InterPro" id="IPR001347">
    <property type="entry name" value="SIS_dom"/>
</dbReference>
<evidence type="ECO:0000256" key="11">
    <source>
        <dbReference type="ARBA" id="ARBA00077905"/>
    </source>
</evidence>
<reference evidence="15 16" key="1">
    <citation type="journal article" date="2012" name="Mol. Microbiol.">
        <title>The genetic and structural basis of two distinct terminal side branch residues in stewartan and amylovoran exopolysaccharides and their potential role in host adaptation.</title>
        <authorList>
            <person name="Wang X."/>
            <person name="Yang F."/>
            <person name="von Bodman S.B."/>
        </authorList>
    </citation>
    <scope>NUCLEOTIDE SEQUENCE [LARGE SCALE GENOMIC DNA]</scope>
    <source>
        <strain evidence="15 16">DC283</strain>
    </source>
</reference>
<dbReference type="PANTHER" id="PTHR10088">
    <property type="entry name" value="GLUCOKINASE REGULATORY PROTEIN"/>
    <property type="match status" value="1"/>
</dbReference>
<evidence type="ECO:0000313" key="15">
    <source>
        <dbReference type="EMBL" id="EHT98368.1"/>
    </source>
</evidence>
<dbReference type="FunFam" id="1.10.8.1080:FF:000001">
    <property type="entry name" value="N-acetylmuramic acid 6-phosphate etherase"/>
    <property type="match status" value="1"/>
</dbReference>
<dbReference type="CDD" id="cd05007">
    <property type="entry name" value="SIS_Etherase"/>
    <property type="match status" value="1"/>
</dbReference>
<keyword evidence="3 13" id="KW-0119">Carbohydrate metabolism</keyword>
<comment type="subunit">
    <text evidence="1 13">Homodimer.</text>
</comment>
<dbReference type="InterPro" id="IPR005486">
    <property type="entry name" value="Glucokinase_regulatory_CS"/>
</dbReference>
<dbReference type="eggNOG" id="COG2103">
    <property type="taxonomic scope" value="Bacteria"/>
</dbReference>
<dbReference type="NCBIfam" id="NF003915">
    <property type="entry name" value="PRK05441.1"/>
    <property type="match status" value="1"/>
</dbReference>
<evidence type="ECO:0000256" key="6">
    <source>
        <dbReference type="ARBA" id="ARBA00060532"/>
    </source>
</evidence>
<evidence type="ECO:0000256" key="13">
    <source>
        <dbReference type="HAMAP-Rule" id="MF_00068"/>
    </source>
</evidence>
<dbReference type="EMBL" id="AHIE01000037">
    <property type="protein sequence ID" value="EHT98368.1"/>
    <property type="molecule type" value="Genomic_DNA"/>
</dbReference>
<dbReference type="InterPro" id="IPR005488">
    <property type="entry name" value="Etherase_MurQ"/>
</dbReference>
<dbReference type="PROSITE" id="PS01272">
    <property type="entry name" value="GCKR"/>
    <property type="match status" value="1"/>
</dbReference>
<comment type="induction">
    <text evidence="13">Induced by MurNAc 6-phosphate that releases the repressor MurR from the DNA. Repressed by MurR in the absence of MurNAc 6-phosphate.</text>
</comment>
<evidence type="ECO:0000256" key="1">
    <source>
        <dbReference type="ARBA" id="ARBA00011738"/>
    </source>
</evidence>
<comment type="caution">
    <text evidence="15">The sequence shown here is derived from an EMBL/GenBank/DDBJ whole genome shotgun (WGS) entry which is preliminary data.</text>
</comment>
<dbReference type="UniPathway" id="UPA00343"/>
<dbReference type="GO" id="GO:0016835">
    <property type="term" value="F:carbon-oxygen lyase activity"/>
    <property type="evidence" value="ECO:0007669"/>
    <property type="project" value="UniProtKB-UniRule"/>
</dbReference>
<proteinExistence type="evidence at transcript level"/>
<comment type="function">
    <text evidence="13">Specifically catalyzes the cleavage of the D-lactyl ether substituent of MurNAc 6-phosphate, producing GlcNAc 6-phosphate and D-lactate. Together with AnmK, is also required for the utilization of anhydro-N-acetylmuramic acid (anhMurNAc) either imported from the medium or derived from its own cell wall murein, and thus plays a role in cell wall recycling.</text>
</comment>
<evidence type="ECO:0000256" key="10">
    <source>
        <dbReference type="ARBA" id="ARBA00070061"/>
    </source>
</evidence>
<dbReference type="Gene3D" id="3.40.50.10490">
    <property type="entry name" value="Glucose-6-phosphate isomerase like protein, domain 1"/>
    <property type="match status" value="1"/>
</dbReference>
<comment type="similarity">
    <text evidence="8 13">Belongs to the GCKR-like family. MurNAc-6-P etherase subfamily.</text>
</comment>